<gene>
    <name evidence="2" type="ORF">JBL43_11370</name>
</gene>
<dbReference type="Proteomes" id="UP000623301">
    <property type="component" value="Unassembled WGS sequence"/>
</dbReference>
<reference evidence="2 3" key="1">
    <citation type="submission" date="2020-12" db="EMBL/GenBank/DDBJ databases">
        <title>Aureibaculum luteum sp. nov. and Aureibaculum flavum sp. nov., novel members of the family Flavobacteriaceae isolated from Antarctic intertidal sediments.</title>
        <authorList>
            <person name="He X."/>
            <person name="Zhang X."/>
        </authorList>
    </citation>
    <scope>NUCLEOTIDE SEQUENCE [LARGE SCALE GENOMIC DNA]</scope>
    <source>
        <strain evidence="2 3">A20</strain>
    </source>
</reference>
<feature type="transmembrane region" description="Helical" evidence="1">
    <location>
        <begin position="122"/>
        <end position="139"/>
    </location>
</feature>
<proteinExistence type="predicted"/>
<organism evidence="2 3">
    <name type="scientific">Aureibaculum flavum</name>
    <dbReference type="NCBI Taxonomy" id="2795986"/>
    <lineage>
        <taxon>Bacteria</taxon>
        <taxon>Pseudomonadati</taxon>
        <taxon>Bacteroidota</taxon>
        <taxon>Flavobacteriia</taxon>
        <taxon>Flavobacteriales</taxon>
        <taxon>Flavobacteriaceae</taxon>
        <taxon>Aureibaculum</taxon>
    </lineage>
</organism>
<feature type="transmembrane region" description="Helical" evidence="1">
    <location>
        <begin position="167"/>
        <end position="189"/>
    </location>
</feature>
<dbReference type="EMBL" id="JAEHFJ010000005">
    <property type="protein sequence ID" value="MBJ2174840.1"/>
    <property type="molecule type" value="Genomic_DNA"/>
</dbReference>
<keyword evidence="3" id="KW-1185">Reference proteome</keyword>
<keyword evidence="1" id="KW-0812">Transmembrane</keyword>
<name>A0ABS0WS75_9FLAO</name>
<evidence type="ECO:0000313" key="3">
    <source>
        <dbReference type="Proteomes" id="UP000623301"/>
    </source>
</evidence>
<comment type="caution">
    <text evidence="2">The sequence shown here is derived from an EMBL/GenBank/DDBJ whole genome shotgun (WGS) entry which is preliminary data.</text>
</comment>
<sequence>MDMFIINTNATYIKNILISEDYVKVTDGDYKTKEDFLEKFNGKKGILDTQHQIIYNNIEKIVLYEDELAYQLYFQENDKNEMCVLHFTTLQQYNEVLDIILSKTNLKKSEVKIRTRTWVKPAVYTLISAILTFALFMSAKQLEAGEKLQISGSRRGLKKIMLQISEYLGSTNALLLGGIVTCGFIYYAYNAYQKSTIKQEAFIN</sequence>
<dbReference type="RefSeq" id="WP_198841561.1">
    <property type="nucleotide sequence ID" value="NZ_JAEHFJ010000005.1"/>
</dbReference>
<keyword evidence="1" id="KW-1133">Transmembrane helix</keyword>
<keyword evidence="1" id="KW-0472">Membrane</keyword>
<accession>A0ABS0WS75</accession>
<protein>
    <submittedName>
        <fullName evidence="2">Uncharacterized protein</fullName>
    </submittedName>
</protein>
<evidence type="ECO:0000256" key="1">
    <source>
        <dbReference type="SAM" id="Phobius"/>
    </source>
</evidence>
<evidence type="ECO:0000313" key="2">
    <source>
        <dbReference type="EMBL" id="MBJ2174840.1"/>
    </source>
</evidence>